<gene>
    <name evidence="3" type="ORF">METZ01_LOCUS44807</name>
</gene>
<dbReference type="InterPro" id="IPR045175">
    <property type="entry name" value="M28_fam"/>
</dbReference>
<keyword evidence="1" id="KW-0812">Transmembrane</keyword>
<organism evidence="3">
    <name type="scientific">marine metagenome</name>
    <dbReference type="NCBI Taxonomy" id="408172"/>
    <lineage>
        <taxon>unclassified sequences</taxon>
        <taxon>metagenomes</taxon>
        <taxon>ecological metagenomes</taxon>
    </lineage>
</organism>
<dbReference type="InterPro" id="IPR036034">
    <property type="entry name" value="PDZ_sf"/>
</dbReference>
<feature type="transmembrane region" description="Helical" evidence="1">
    <location>
        <begin position="7"/>
        <end position="24"/>
    </location>
</feature>
<proteinExistence type="predicted"/>
<dbReference type="SUPFAM" id="SSF50156">
    <property type="entry name" value="PDZ domain-like"/>
    <property type="match status" value="1"/>
</dbReference>
<accession>A0A381RSU0</accession>
<dbReference type="InterPro" id="IPR001478">
    <property type="entry name" value="PDZ"/>
</dbReference>
<dbReference type="GO" id="GO:0008235">
    <property type="term" value="F:metalloexopeptidase activity"/>
    <property type="evidence" value="ECO:0007669"/>
    <property type="project" value="InterPro"/>
</dbReference>
<evidence type="ECO:0000256" key="1">
    <source>
        <dbReference type="SAM" id="Phobius"/>
    </source>
</evidence>
<dbReference type="Gene3D" id="3.50.30.30">
    <property type="match status" value="1"/>
</dbReference>
<keyword evidence="1" id="KW-1133">Transmembrane helix</keyword>
<protein>
    <recommendedName>
        <fullName evidence="2">PDZ domain-containing protein</fullName>
    </recommendedName>
</protein>
<sequence>MTDNGRLLSTALAIVVVGYGFYWFRGYGPGDIGSAEITESEILDHIRYLSDDERAGRYPGTRESKDVISYLIKQFKSFGISPGGKNNSYVQTFSVLDGIELGSNNHLMIGNDSLGIDADFIPLWFSGNGDLSTSAVFAGYGFDIKEDSLVWNDYGGIDVDGKWVMVMRHSPARDNPHSLYASHAELHKKMVVARDRGAAGILYISQVEDSTLIPLRYHAGYSKAGMPAIHLSNKQADELLNSVGRSRKAIQTKMDRTLSPLTFDMPNTIISASVELKSVYIRAANVLGKITSRNHKFRDKYIVVGAHFDHLGYGGPGTGSRKPDTTAIHSGADDNASGTAGILELAHKLQLNRKLLKRSVLFVGFDAEEKGVLGAKHFVENPTVELSNIVTMINMDMIGRITDSIATVGGVGTSPLFPILLDSLSEKSPITLKQDPAGYGPSDHSAFYIKDIPVLFFFSGFHSDYHTPDDDWKHIDAWGAKQILDIAFNVITHISRAAERPVFTIAGPKEPSGRRRGKLKVTLGIIPSYGSLDVGLKVDGISNPHGPAAKAGIQRGDIIKTMGGKTVMDIYEFMDRLAEFKKGQTITVIIDRGGTEKELSVSF</sequence>
<dbReference type="InterPro" id="IPR046450">
    <property type="entry name" value="PA_dom_sf"/>
</dbReference>
<feature type="domain" description="PDZ" evidence="2">
    <location>
        <begin position="521"/>
        <end position="594"/>
    </location>
</feature>
<dbReference type="EMBL" id="UINC01002020">
    <property type="protein sequence ID" value="SUZ91953.1"/>
    <property type="molecule type" value="Genomic_DNA"/>
</dbReference>
<dbReference type="SUPFAM" id="SSF53187">
    <property type="entry name" value="Zn-dependent exopeptidases"/>
    <property type="match status" value="1"/>
</dbReference>
<evidence type="ECO:0000313" key="3">
    <source>
        <dbReference type="EMBL" id="SUZ91953.1"/>
    </source>
</evidence>
<dbReference type="PANTHER" id="PTHR12147:SF26">
    <property type="entry name" value="PEPTIDASE M28 DOMAIN-CONTAINING PROTEIN"/>
    <property type="match status" value="1"/>
</dbReference>
<dbReference type="AlphaFoldDB" id="A0A381RSU0"/>
<dbReference type="SUPFAM" id="SSF52025">
    <property type="entry name" value="PA domain"/>
    <property type="match status" value="1"/>
</dbReference>
<dbReference type="Pfam" id="PF13180">
    <property type="entry name" value="PDZ_2"/>
    <property type="match status" value="1"/>
</dbReference>
<keyword evidence="1" id="KW-0472">Membrane</keyword>
<evidence type="ECO:0000259" key="2">
    <source>
        <dbReference type="SMART" id="SM00228"/>
    </source>
</evidence>
<dbReference type="InterPro" id="IPR007484">
    <property type="entry name" value="Peptidase_M28"/>
</dbReference>
<name>A0A381RSU0_9ZZZZ</name>
<dbReference type="Gene3D" id="2.30.42.10">
    <property type="match status" value="1"/>
</dbReference>
<reference evidence="3" key="1">
    <citation type="submission" date="2018-05" db="EMBL/GenBank/DDBJ databases">
        <authorList>
            <person name="Lanie J.A."/>
            <person name="Ng W.-L."/>
            <person name="Kazmierczak K.M."/>
            <person name="Andrzejewski T.M."/>
            <person name="Davidsen T.M."/>
            <person name="Wayne K.J."/>
            <person name="Tettelin H."/>
            <person name="Glass J.I."/>
            <person name="Rusch D."/>
            <person name="Podicherti R."/>
            <person name="Tsui H.-C.T."/>
            <person name="Winkler M.E."/>
        </authorList>
    </citation>
    <scope>NUCLEOTIDE SEQUENCE</scope>
</reference>
<dbReference type="GO" id="GO:0006508">
    <property type="term" value="P:proteolysis"/>
    <property type="evidence" value="ECO:0007669"/>
    <property type="project" value="InterPro"/>
</dbReference>
<dbReference type="Pfam" id="PF04389">
    <property type="entry name" value="Peptidase_M28"/>
    <property type="match status" value="1"/>
</dbReference>
<dbReference type="PANTHER" id="PTHR12147">
    <property type="entry name" value="METALLOPEPTIDASE M28 FAMILY MEMBER"/>
    <property type="match status" value="1"/>
</dbReference>
<dbReference type="SMART" id="SM00228">
    <property type="entry name" value="PDZ"/>
    <property type="match status" value="1"/>
</dbReference>
<dbReference type="Gene3D" id="3.40.630.10">
    <property type="entry name" value="Zn peptidases"/>
    <property type="match status" value="2"/>
</dbReference>